<dbReference type="GO" id="GO:0006631">
    <property type="term" value="P:fatty acid metabolic process"/>
    <property type="evidence" value="ECO:0007669"/>
    <property type="project" value="TreeGrafter"/>
</dbReference>
<reference evidence="3" key="1">
    <citation type="submission" date="2021-11" db="EMBL/GenBank/DDBJ databases">
        <title>Legionella maioricencis sp. nov., a new species isolated from hot water samples in Mallorca.</title>
        <authorList>
            <person name="Crespi S."/>
            <person name="Drasar V."/>
            <person name="Salva-Serra F."/>
            <person name="Jaen-Luchoro D."/>
            <person name="Pineiro-Iglesias B."/>
            <person name="Aliaga F."/>
            <person name="Fernandez-Juarez V."/>
            <person name="Coll G."/>
            <person name="Moore E.R.B."/>
            <person name="Bennasar-Figueras A."/>
        </authorList>
    </citation>
    <scope>NUCLEOTIDE SEQUENCE</scope>
    <source>
        <strain evidence="3">HCPI-6</strain>
    </source>
</reference>
<keyword evidence="1" id="KW-0812">Transmembrane</keyword>
<dbReference type="Pfam" id="PF00501">
    <property type="entry name" value="AMP-binding"/>
    <property type="match status" value="1"/>
</dbReference>
<proteinExistence type="predicted"/>
<protein>
    <submittedName>
        <fullName evidence="3">AMP-binding protein</fullName>
    </submittedName>
</protein>
<dbReference type="Proteomes" id="UP001139721">
    <property type="component" value="Unassembled WGS sequence"/>
</dbReference>
<sequence>MDYLSGKKRQVPRAKKWIKQFLELVFRVDISGHYQPVSKSLIIANRTSVIDVLLLAVFLPIKVTIALPPGVFNALWMKILSLFADVTVIDTTKTLATRALIKAIKPGKPCVIFPAEFADLQERSLKAYESLGLVLQKIGGEVTPIHIERTPHLFPKMTLRLLPPVSFLQFEQELDRKEIAMRLFRLISDLTFLTCFKPQTLFIALLQGVSLGIKNRAKIEDSNRTPLTYRQFLTRCFILGRQIKNQTIPGEHVGVMMPTSTAGMVTFFALQAYRRIPAMLNFSMGFYHLIAACTMGGINTIYTSRQFITLAKLEVLIDELQVAGIKIYFLEDMKSSIHLGHKFSALLKGMFPKLSYQFLGEQVSPEQTALILFTSGSEGYPKGVALSHSNLLANCYQMISRVDFTAKDVFFNSLPIFHTFGLTAGSIIPLITGITCFFYPSPLHYKIIPGLVYQTGTTIMFGTDTFLTGYARAAEKQDFSRVRYIFAGAEKVKPETLIYWCETFGVTIYEGYGATEASPVISLNCPLASIPGTVGMIVPGMESRIEPVEGIAEGGRLWLRGPNIMRGYLNRDRPGFIHVPEDGWYDTGDIVTMSRYGFITIIGRAKRFAKIAGEMISLTAVEGIAASVWPELLNAAVVQKCSGKGERILLFSEASHADKGAFIRKIQEQGYSELLIPHRIFPGSKIPVLSSGKIDYVMLDQILITQTKTITEL</sequence>
<dbReference type="EMBL" id="JAJKBJ010000025">
    <property type="protein sequence ID" value="MCL9685433.1"/>
    <property type="molecule type" value="Genomic_DNA"/>
</dbReference>
<dbReference type="InterPro" id="IPR042099">
    <property type="entry name" value="ANL_N_sf"/>
</dbReference>
<feature type="transmembrane region" description="Helical" evidence="1">
    <location>
        <begin position="285"/>
        <end position="302"/>
    </location>
</feature>
<evidence type="ECO:0000313" key="3">
    <source>
        <dbReference type="EMBL" id="MCL9685433.1"/>
    </source>
</evidence>
<dbReference type="RefSeq" id="WP_250423866.1">
    <property type="nucleotide sequence ID" value="NZ_JAJKBJ010000025.1"/>
</dbReference>
<dbReference type="InterPro" id="IPR045851">
    <property type="entry name" value="AMP-bd_C_sf"/>
</dbReference>
<dbReference type="Gene3D" id="3.40.50.12780">
    <property type="entry name" value="N-terminal domain of ligase-like"/>
    <property type="match status" value="1"/>
</dbReference>
<gene>
    <name evidence="3" type="ORF">LOX96_15125</name>
</gene>
<evidence type="ECO:0000313" key="4">
    <source>
        <dbReference type="Proteomes" id="UP001139721"/>
    </source>
</evidence>
<dbReference type="InterPro" id="IPR020845">
    <property type="entry name" value="AMP-binding_CS"/>
</dbReference>
<dbReference type="PROSITE" id="PS00455">
    <property type="entry name" value="AMP_BINDING"/>
    <property type="match status" value="1"/>
</dbReference>
<keyword evidence="4" id="KW-1185">Reference proteome</keyword>
<dbReference type="PANTHER" id="PTHR43201:SF32">
    <property type="entry name" value="2-SUCCINYLBENZOATE--COA LIGASE, CHLOROPLASTIC_PEROXISOMAL"/>
    <property type="match status" value="1"/>
</dbReference>
<dbReference type="PANTHER" id="PTHR43201">
    <property type="entry name" value="ACYL-COA SYNTHETASE"/>
    <property type="match status" value="1"/>
</dbReference>
<keyword evidence="1" id="KW-0472">Membrane</keyword>
<dbReference type="SUPFAM" id="SSF56801">
    <property type="entry name" value="Acetyl-CoA synthetase-like"/>
    <property type="match status" value="1"/>
</dbReference>
<name>A0A9X2IE38_9GAMM</name>
<organism evidence="3 4">
    <name type="scientific">Legionella maioricensis</name>
    <dbReference type="NCBI Taxonomy" id="2896528"/>
    <lineage>
        <taxon>Bacteria</taxon>
        <taxon>Pseudomonadati</taxon>
        <taxon>Pseudomonadota</taxon>
        <taxon>Gammaproteobacteria</taxon>
        <taxon>Legionellales</taxon>
        <taxon>Legionellaceae</taxon>
        <taxon>Legionella</taxon>
    </lineage>
</organism>
<keyword evidence="1" id="KW-1133">Transmembrane helix</keyword>
<dbReference type="AlphaFoldDB" id="A0A9X2IE38"/>
<accession>A0A9X2IE38</accession>
<comment type="caution">
    <text evidence="3">The sequence shown here is derived from an EMBL/GenBank/DDBJ whole genome shotgun (WGS) entry which is preliminary data.</text>
</comment>
<dbReference type="InterPro" id="IPR000873">
    <property type="entry name" value="AMP-dep_synth/lig_dom"/>
</dbReference>
<evidence type="ECO:0000259" key="2">
    <source>
        <dbReference type="Pfam" id="PF00501"/>
    </source>
</evidence>
<dbReference type="GO" id="GO:0031956">
    <property type="term" value="F:medium-chain fatty acid-CoA ligase activity"/>
    <property type="evidence" value="ECO:0007669"/>
    <property type="project" value="TreeGrafter"/>
</dbReference>
<dbReference type="Gene3D" id="3.30.300.30">
    <property type="match status" value="1"/>
</dbReference>
<evidence type="ECO:0000256" key="1">
    <source>
        <dbReference type="SAM" id="Phobius"/>
    </source>
</evidence>
<feature type="domain" description="AMP-dependent synthetase/ligase" evidence="2">
    <location>
        <begin position="223"/>
        <end position="569"/>
    </location>
</feature>